<dbReference type="Proteomes" id="UP000765509">
    <property type="component" value="Unassembled WGS sequence"/>
</dbReference>
<reference evidence="1" key="1">
    <citation type="submission" date="2021-03" db="EMBL/GenBank/DDBJ databases">
        <title>Draft genome sequence of rust myrtle Austropuccinia psidii MF-1, a brazilian biotype.</title>
        <authorList>
            <person name="Quecine M.C."/>
            <person name="Pachon D.M.R."/>
            <person name="Bonatelli M.L."/>
            <person name="Correr F.H."/>
            <person name="Franceschini L.M."/>
            <person name="Leite T.F."/>
            <person name="Margarido G.R.A."/>
            <person name="Almeida C.A."/>
            <person name="Ferrarezi J.A."/>
            <person name="Labate C.A."/>
        </authorList>
    </citation>
    <scope>NUCLEOTIDE SEQUENCE</scope>
    <source>
        <strain evidence="1">MF-1</strain>
    </source>
</reference>
<sequence>MLGMLVKNVSGAPQPNKVLVLSLRRTFAMFKKLGIEADEFEGLLAHAACHAPTTLEQLVTTAILAKGEEKPNSTFVGQVILNASTKANENTCQLSPFVYCVADPPANPIHSPGPSHPWRQSSNIRQPPNHLVDKLGAACFDCGQPGHW</sequence>
<dbReference type="AlphaFoldDB" id="A0A9Q3HDT8"/>
<evidence type="ECO:0000313" key="1">
    <source>
        <dbReference type="EMBL" id="MBW0501191.1"/>
    </source>
</evidence>
<accession>A0A9Q3HDT8</accession>
<name>A0A9Q3HDT8_9BASI</name>
<proteinExistence type="predicted"/>
<evidence type="ECO:0000313" key="2">
    <source>
        <dbReference type="Proteomes" id="UP000765509"/>
    </source>
</evidence>
<keyword evidence="2" id="KW-1185">Reference proteome</keyword>
<gene>
    <name evidence="1" type="ORF">O181_040906</name>
</gene>
<protein>
    <submittedName>
        <fullName evidence="1">Uncharacterized protein</fullName>
    </submittedName>
</protein>
<dbReference type="EMBL" id="AVOT02016199">
    <property type="protein sequence ID" value="MBW0501191.1"/>
    <property type="molecule type" value="Genomic_DNA"/>
</dbReference>
<comment type="caution">
    <text evidence="1">The sequence shown here is derived from an EMBL/GenBank/DDBJ whole genome shotgun (WGS) entry which is preliminary data.</text>
</comment>
<organism evidence="1 2">
    <name type="scientific">Austropuccinia psidii MF-1</name>
    <dbReference type="NCBI Taxonomy" id="1389203"/>
    <lineage>
        <taxon>Eukaryota</taxon>
        <taxon>Fungi</taxon>
        <taxon>Dikarya</taxon>
        <taxon>Basidiomycota</taxon>
        <taxon>Pucciniomycotina</taxon>
        <taxon>Pucciniomycetes</taxon>
        <taxon>Pucciniales</taxon>
        <taxon>Sphaerophragmiaceae</taxon>
        <taxon>Austropuccinia</taxon>
    </lineage>
</organism>